<dbReference type="GO" id="GO:0000155">
    <property type="term" value="F:phosphorelay sensor kinase activity"/>
    <property type="evidence" value="ECO:0007669"/>
    <property type="project" value="InterPro"/>
</dbReference>
<dbReference type="FunFam" id="3.30.565.10:FF:000006">
    <property type="entry name" value="Sensor histidine kinase WalK"/>
    <property type="match status" value="1"/>
</dbReference>
<dbReference type="EMBL" id="CP021106">
    <property type="protein sequence ID" value="ARO88908.1"/>
    <property type="molecule type" value="Genomic_DNA"/>
</dbReference>
<evidence type="ECO:0000256" key="2">
    <source>
        <dbReference type="ARBA" id="ARBA00004429"/>
    </source>
</evidence>
<dbReference type="EC" id="2.7.13.3" evidence="3"/>
<dbReference type="Pfam" id="PF08447">
    <property type="entry name" value="PAS_3"/>
    <property type="match status" value="1"/>
</dbReference>
<dbReference type="InterPro" id="IPR005467">
    <property type="entry name" value="His_kinase_dom"/>
</dbReference>
<dbReference type="SUPFAM" id="SSF55874">
    <property type="entry name" value="ATPase domain of HSP90 chaperone/DNA topoisomerase II/histidine kinase"/>
    <property type="match status" value="1"/>
</dbReference>
<dbReference type="Pfam" id="PF13188">
    <property type="entry name" value="PAS_8"/>
    <property type="match status" value="1"/>
</dbReference>
<evidence type="ECO:0000256" key="5">
    <source>
        <dbReference type="ARBA" id="ARBA00022679"/>
    </source>
</evidence>
<evidence type="ECO:0000313" key="11">
    <source>
        <dbReference type="EMBL" id="ARO88908.1"/>
    </source>
</evidence>
<evidence type="ECO:0000256" key="3">
    <source>
        <dbReference type="ARBA" id="ARBA00012438"/>
    </source>
</evidence>
<feature type="domain" description="PAC" evidence="10">
    <location>
        <begin position="134"/>
        <end position="184"/>
    </location>
</feature>
<dbReference type="KEGG" id="nlc:EBAPG3_014655"/>
<dbReference type="SMART" id="SM00388">
    <property type="entry name" value="HisKA"/>
    <property type="match status" value="1"/>
</dbReference>
<dbReference type="InterPro" id="IPR036097">
    <property type="entry name" value="HisK_dim/P_sf"/>
</dbReference>
<dbReference type="InterPro" id="IPR001610">
    <property type="entry name" value="PAC"/>
</dbReference>
<dbReference type="PANTHER" id="PTHR42878:SF15">
    <property type="entry name" value="BACTERIOPHYTOCHROME"/>
    <property type="match status" value="1"/>
</dbReference>
<dbReference type="SMART" id="SM00387">
    <property type="entry name" value="HATPase_c"/>
    <property type="match status" value="1"/>
</dbReference>
<dbReference type="InterPro" id="IPR000700">
    <property type="entry name" value="PAS-assoc_C"/>
</dbReference>
<dbReference type="Gene3D" id="3.30.450.20">
    <property type="entry name" value="PAS domain"/>
    <property type="match status" value="3"/>
</dbReference>
<dbReference type="InterPro" id="IPR035965">
    <property type="entry name" value="PAS-like_dom_sf"/>
</dbReference>
<evidence type="ECO:0000259" key="8">
    <source>
        <dbReference type="PROSITE" id="PS50109"/>
    </source>
</evidence>
<protein>
    <recommendedName>
        <fullName evidence="3">histidine kinase</fullName>
        <ecNumber evidence="3">2.7.13.3</ecNumber>
    </recommendedName>
</protein>
<dbReference type="CDD" id="cd00082">
    <property type="entry name" value="HisKA"/>
    <property type="match status" value="1"/>
</dbReference>
<dbReference type="GO" id="GO:0005886">
    <property type="term" value="C:plasma membrane"/>
    <property type="evidence" value="ECO:0007669"/>
    <property type="project" value="UniProtKB-SubCell"/>
</dbReference>
<dbReference type="SUPFAM" id="SSF55785">
    <property type="entry name" value="PYP-like sensor domain (PAS domain)"/>
    <property type="match status" value="3"/>
</dbReference>
<evidence type="ECO:0000259" key="10">
    <source>
        <dbReference type="PROSITE" id="PS50113"/>
    </source>
</evidence>
<dbReference type="InterPro" id="IPR003594">
    <property type="entry name" value="HATPase_dom"/>
</dbReference>
<dbReference type="PROSITE" id="PS50112">
    <property type="entry name" value="PAS"/>
    <property type="match status" value="1"/>
</dbReference>
<organism evidence="11 12">
    <name type="scientific">Nitrosospira lacus</name>
    <dbReference type="NCBI Taxonomy" id="1288494"/>
    <lineage>
        <taxon>Bacteria</taxon>
        <taxon>Pseudomonadati</taxon>
        <taxon>Pseudomonadota</taxon>
        <taxon>Betaproteobacteria</taxon>
        <taxon>Nitrosomonadales</taxon>
        <taxon>Nitrosomonadaceae</taxon>
        <taxon>Nitrosospira</taxon>
    </lineage>
</organism>
<proteinExistence type="predicted"/>
<keyword evidence="6 11" id="KW-0418">Kinase</keyword>
<dbReference type="eggNOG" id="COG2202">
    <property type="taxonomic scope" value="Bacteria"/>
</dbReference>
<dbReference type="Pfam" id="PF02518">
    <property type="entry name" value="HATPase_c"/>
    <property type="match status" value="1"/>
</dbReference>
<dbReference type="Proteomes" id="UP000012179">
    <property type="component" value="Chromosome"/>
</dbReference>
<dbReference type="SMART" id="SM00091">
    <property type="entry name" value="PAS"/>
    <property type="match status" value="3"/>
</dbReference>
<dbReference type="FunFam" id="3.30.450.20:FF:000099">
    <property type="entry name" value="Sensory box sensor histidine kinase"/>
    <property type="match status" value="1"/>
</dbReference>
<dbReference type="eggNOG" id="COG4251">
    <property type="taxonomic scope" value="Bacteria"/>
</dbReference>
<dbReference type="SUPFAM" id="SSF47384">
    <property type="entry name" value="Homodimeric domain of signal transducing histidine kinase"/>
    <property type="match status" value="1"/>
</dbReference>
<feature type="domain" description="Histidine kinase" evidence="8">
    <location>
        <begin position="473"/>
        <end position="686"/>
    </location>
</feature>
<evidence type="ECO:0000256" key="7">
    <source>
        <dbReference type="ARBA" id="ARBA00023136"/>
    </source>
</evidence>
<name>A0A1W6SSW9_9PROT</name>
<evidence type="ECO:0000256" key="4">
    <source>
        <dbReference type="ARBA" id="ARBA00022553"/>
    </source>
</evidence>
<comment type="subcellular location">
    <subcellularLocation>
        <location evidence="2">Cell inner membrane</location>
        <topology evidence="2">Multi-pass membrane protein</topology>
    </subcellularLocation>
</comment>
<dbReference type="PANTHER" id="PTHR42878">
    <property type="entry name" value="TWO-COMPONENT HISTIDINE KINASE"/>
    <property type="match status" value="1"/>
</dbReference>
<dbReference type="Pfam" id="PF13426">
    <property type="entry name" value="PAS_9"/>
    <property type="match status" value="1"/>
</dbReference>
<dbReference type="Gene3D" id="3.30.565.10">
    <property type="entry name" value="Histidine kinase-like ATPase, C-terminal domain"/>
    <property type="match status" value="1"/>
</dbReference>
<gene>
    <name evidence="11" type="ORF">EBAPG3_014655</name>
</gene>
<comment type="catalytic activity">
    <reaction evidence="1">
        <text>ATP + protein L-histidine = ADP + protein N-phospho-L-histidine.</text>
        <dbReference type="EC" id="2.7.13.3"/>
    </reaction>
</comment>
<reference evidence="11 12" key="1">
    <citation type="journal article" date="2015" name="Int. J. Syst. Evol. Microbiol.">
        <title>Nitrosospira lacus sp. nov., a psychrotolerant, ammonia-oxidizing bacterium from sandy lake sediment.</title>
        <authorList>
            <person name="Urakawa H."/>
            <person name="Garcia J.C."/>
            <person name="Nielsen J.L."/>
            <person name="Le V.Q."/>
            <person name="Kozlowski J.A."/>
            <person name="Stein L.Y."/>
            <person name="Lim C.K."/>
            <person name="Pommerening-Roser A."/>
            <person name="Martens-Habbena W."/>
            <person name="Stahl D.A."/>
            <person name="Klotz M.G."/>
        </authorList>
    </citation>
    <scope>NUCLEOTIDE SEQUENCE [LARGE SCALE GENOMIC DNA]</scope>
    <source>
        <strain evidence="11 12">APG3</strain>
    </source>
</reference>
<evidence type="ECO:0000259" key="9">
    <source>
        <dbReference type="PROSITE" id="PS50112"/>
    </source>
</evidence>
<dbReference type="PROSITE" id="PS50109">
    <property type="entry name" value="HIS_KIN"/>
    <property type="match status" value="1"/>
</dbReference>
<dbReference type="SMART" id="SM00086">
    <property type="entry name" value="PAC"/>
    <property type="match status" value="3"/>
</dbReference>
<dbReference type="InterPro" id="IPR004358">
    <property type="entry name" value="Sig_transdc_His_kin-like_C"/>
</dbReference>
<dbReference type="GO" id="GO:0007234">
    <property type="term" value="P:osmosensory signaling via phosphorelay pathway"/>
    <property type="evidence" value="ECO:0007669"/>
    <property type="project" value="TreeGrafter"/>
</dbReference>
<keyword evidence="5" id="KW-0808">Transferase</keyword>
<keyword evidence="12" id="KW-1185">Reference proteome</keyword>
<dbReference type="GO" id="GO:0000156">
    <property type="term" value="F:phosphorelay response regulator activity"/>
    <property type="evidence" value="ECO:0007669"/>
    <property type="project" value="TreeGrafter"/>
</dbReference>
<dbReference type="FunFam" id="1.10.287.130:FF:000070">
    <property type="entry name" value="Histidine kinase sensor protein"/>
    <property type="match status" value="1"/>
</dbReference>
<dbReference type="Gene3D" id="1.10.287.130">
    <property type="match status" value="1"/>
</dbReference>
<accession>A0A1W6SSW9</accession>
<dbReference type="Pfam" id="PF00512">
    <property type="entry name" value="HisKA"/>
    <property type="match status" value="1"/>
</dbReference>
<keyword evidence="7" id="KW-0472">Membrane</keyword>
<evidence type="ECO:0000256" key="6">
    <source>
        <dbReference type="ARBA" id="ARBA00022777"/>
    </source>
</evidence>
<dbReference type="PRINTS" id="PR00344">
    <property type="entry name" value="BCTRLSENSOR"/>
</dbReference>
<feature type="domain" description="PAS" evidence="9">
    <location>
        <begin position="185"/>
        <end position="255"/>
    </location>
</feature>
<dbReference type="CDD" id="cd00130">
    <property type="entry name" value="PAS"/>
    <property type="match status" value="2"/>
</dbReference>
<dbReference type="InterPro" id="IPR000014">
    <property type="entry name" value="PAS"/>
</dbReference>
<dbReference type="InterPro" id="IPR050351">
    <property type="entry name" value="BphY/WalK/GraS-like"/>
</dbReference>
<dbReference type="InterPro" id="IPR003661">
    <property type="entry name" value="HisK_dim/P_dom"/>
</dbReference>
<dbReference type="GO" id="GO:0030295">
    <property type="term" value="F:protein kinase activator activity"/>
    <property type="evidence" value="ECO:0007669"/>
    <property type="project" value="TreeGrafter"/>
</dbReference>
<sequence>MNLTPGTIKRYAYLFFWKKKDQERQVFIMISPIKNLAGRVTCASEMTRVACEPGQIENTCIRVDGILEQSLNEIYLFDTQTLHFEYVSSRAQLNLGYSMDRLRMMTPLDIKPEFDETSFRTMTNPLLHGEMKILIFETMHLRADGTLYPVEVHLQLFIQSGRAVFLAIILDITTRRRAEFALRESEERFRTIVNTIPQLAWIAEADGSRSWYNQRWYGYTGTTPEEMEGLGWQKVHHPEMLPKVMERWTSATAAGKAFDMEFPLRGADGQFRIFLTRAEPLRNVEGRVTQWFGTNTDVNEQRLGEKARREVERRFEVVMGNMSEGLIISDLAGQPLHWNPAALKMHDIGDTEEMPLNHHTFAQLYELSSVEGIALPFDQWPLTRILRGEHLQDLELRIGRVDRDWERIFSYSGALSHYGDDKELAFLIIKDITERKNAEDALWDAKVNLEHKVDERTAQLLAKSKEMENFCYSVSHDLRAPLRGIDGYSRLLLEEYHDQFDEEGRNFLINVRTATKHMTNLIDDLLAYSRLERRGVSRTAIELSSFVSNLLDQYQARSRNVRLTVEVSDFHVSVDPDGLAIALRNLIDNAFKFSGYASEPAIEIRAQAASSDCVLSVRDNGIGFDMRFYDKIFEIFQRLHRAEEYPGTGIGLAMVHKAMERIGGRVWAESQPGAGATFFLALPLSGTEPVALSRDG</sequence>
<evidence type="ECO:0000256" key="1">
    <source>
        <dbReference type="ARBA" id="ARBA00000085"/>
    </source>
</evidence>
<dbReference type="PROSITE" id="PS50113">
    <property type="entry name" value="PAC"/>
    <property type="match status" value="2"/>
</dbReference>
<keyword evidence="4" id="KW-0597">Phosphoprotein</keyword>
<dbReference type="InterPro" id="IPR013655">
    <property type="entry name" value="PAS_fold_3"/>
</dbReference>
<dbReference type="NCBIfam" id="TIGR00229">
    <property type="entry name" value="sensory_box"/>
    <property type="match status" value="2"/>
</dbReference>
<dbReference type="AlphaFoldDB" id="A0A1W6SSW9"/>
<evidence type="ECO:0000313" key="12">
    <source>
        <dbReference type="Proteomes" id="UP000012179"/>
    </source>
</evidence>
<dbReference type="InterPro" id="IPR036890">
    <property type="entry name" value="HATPase_C_sf"/>
</dbReference>
<feature type="domain" description="PAC" evidence="10">
    <location>
        <begin position="258"/>
        <end position="310"/>
    </location>
</feature>